<organism evidence="1 2">
    <name type="scientific">Primorskyibacter flagellatus</name>
    <dbReference type="NCBI Taxonomy" id="1387277"/>
    <lineage>
        <taxon>Bacteria</taxon>
        <taxon>Pseudomonadati</taxon>
        <taxon>Pseudomonadota</taxon>
        <taxon>Alphaproteobacteria</taxon>
        <taxon>Rhodobacterales</taxon>
        <taxon>Roseobacteraceae</taxon>
        <taxon>Primorskyibacter</taxon>
    </lineage>
</organism>
<reference evidence="1 2" key="1">
    <citation type="submission" date="2017-04" db="EMBL/GenBank/DDBJ databases">
        <authorList>
            <person name="Afonso C.L."/>
            <person name="Miller P.J."/>
            <person name="Scott M.A."/>
            <person name="Spackman E."/>
            <person name="Goraichik I."/>
            <person name="Dimitrov K.M."/>
            <person name="Suarez D.L."/>
            <person name="Swayne D.E."/>
        </authorList>
    </citation>
    <scope>NUCLEOTIDE SEQUENCE [LARGE SCALE GENOMIC DNA]</scope>
    <source>
        <strain evidence="1 2">CGMCC 1.12644</strain>
    </source>
</reference>
<keyword evidence="2" id="KW-1185">Reference proteome</keyword>
<evidence type="ECO:0000313" key="1">
    <source>
        <dbReference type="EMBL" id="SMC72748.1"/>
    </source>
</evidence>
<dbReference type="Proteomes" id="UP000192330">
    <property type="component" value="Unassembled WGS sequence"/>
</dbReference>
<sequence length="66" mass="7485">MIPFLTEVLELLVAGLLLAGSLPFLKNLLANTKCSQVQVTSQPFDFYGDCRRLRNVHRFTNERVCS</sequence>
<accession>A0A1W2BJP6</accession>
<dbReference type="STRING" id="1387277.SAMN06295998_10472"/>
<name>A0A1W2BJP6_9RHOB</name>
<proteinExistence type="predicted"/>
<gene>
    <name evidence="1" type="ORF">SAMN06295998_10472</name>
</gene>
<evidence type="ECO:0000313" key="2">
    <source>
        <dbReference type="Proteomes" id="UP000192330"/>
    </source>
</evidence>
<dbReference type="AlphaFoldDB" id="A0A1W2BJP6"/>
<protein>
    <submittedName>
        <fullName evidence="1">Uncharacterized protein</fullName>
    </submittedName>
</protein>
<dbReference type="EMBL" id="FWYD01000004">
    <property type="protein sequence ID" value="SMC72748.1"/>
    <property type="molecule type" value="Genomic_DNA"/>
</dbReference>